<keyword evidence="3" id="KW-1185">Reference proteome</keyword>
<name>A0A072USY1_MEDTR</name>
<keyword evidence="1" id="KW-0067">ATP-binding</keyword>
<dbReference type="HOGENOM" id="CLU_001324_4_6_1"/>
<dbReference type="AlphaFoldDB" id="A0A072USY1"/>
<dbReference type="STRING" id="3880.A0A072USY1"/>
<dbReference type="EMBL" id="CM001220">
    <property type="protein sequence ID" value="KEH32757.1"/>
    <property type="molecule type" value="Genomic_DNA"/>
</dbReference>
<protein>
    <submittedName>
        <fullName evidence="1">PIF1 helicase</fullName>
    </submittedName>
</protein>
<dbReference type="EnsemblPlants" id="KEH32757">
    <property type="protein sequence ID" value="KEH32757"/>
    <property type="gene ID" value="MTR_4g134740"/>
</dbReference>
<accession>A0A072USY1</accession>
<keyword evidence="1" id="KW-0347">Helicase</keyword>
<gene>
    <name evidence="1" type="ordered locus">MTR_4g134740</name>
</gene>
<keyword evidence="1" id="KW-0547">Nucleotide-binding</keyword>
<dbReference type="SUPFAM" id="SSF52540">
    <property type="entry name" value="P-loop containing nucleoside triphosphate hydrolases"/>
    <property type="match status" value="1"/>
</dbReference>
<dbReference type="InterPro" id="IPR027417">
    <property type="entry name" value="P-loop_NTPase"/>
</dbReference>
<reference evidence="1 3" key="1">
    <citation type="journal article" date="2011" name="Nature">
        <title>The Medicago genome provides insight into the evolution of rhizobial symbioses.</title>
        <authorList>
            <person name="Young N.D."/>
            <person name="Debelle F."/>
            <person name="Oldroyd G.E."/>
            <person name="Geurts R."/>
            <person name="Cannon S.B."/>
            <person name="Udvardi M.K."/>
            <person name="Benedito V.A."/>
            <person name="Mayer K.F."/>
            <person name="Gouzy J."/>
            <person name="Schoof H."/>
            <person name="Van de Peer Y."/>
            <person name="Proost S."/>
            <person name="Cook D.R."/>
            <person name="Meyers B.C."/>
            <person name="Spannagl M."/>
            <person name="Cheung F."/>
            <person name="De Mita S."/>
            <person name="Krishnakumar V."/>
            <person name="Gundlach H."/>
            <person name="Zhou S."/>
            <person name="Mudge J."/>
            <person name="Bharti A.K."/>
            <person name="Murray J.D."/>
            <person name="Naoumkina M.A."/>
            <person name="Rosen B."/>
            <person name="Silverstein K.A."/>
            <person name="Tang H."/>
            <person name="Rombauts S."/>
            <person name="Zhao P.X."/>
            <person name="Zhou P."/>
            <person name="Barbe V."/>
            <person name="Bardou P."/>
            <person name="Bechner M."/>
            <person name="Bellec A."/>
            <person name="Berger A."/>
            <person name="Berges H."/>
            <person name="Bidwell S."/>
            <person name="Bisseling T."/>
            <person name="Choisne N."/>
            <person name="Couloux A."/>
            <person name="Denny R."/>
            <person name="Deshpande S."/>
            <person name="Dai X."/>
            <person name="Doyle J.J."/>
            <person name="Dudez A.M."/>
            <person name="Farmer A.D."/>
            <person name="Fouteau S."/>
            <person name="Franken C."/>
            <person name="Gibelin C."/>
            <person name="Gish J."/>
            <person name="Goldstein S."/>
            <person name="Gonzalez A.J."/>
            <person name="Green P.J."/>
            <person name="Hallab A."/>
            <person name="Hartog M."/>
            <person name="Hua A."/>
            <person name="Humphray S.J."/>
            <person name="Jeong D.H."/>
            <person name="Jing Y."/>
            <person name="Jocker A."/>
            <person name="Kenton S.M."/>
            <person name="Kim D.J."/>
            <person name="Klee K."/>
            <person name="Lai H."/>
            <person name="Lang C."/>
            <person name="Lin S."/>
            <person name="Macmil S.L."/>
            <person name="Magdelenat G."/>
            <person name="Matthews L."/>
            <person name="McCorrison J."/>
            <person name="Monaghan E.L."/>
            <person name="Mun J.H."/>
            <person name="Najar F.Z."/>
            <person name="Nicholson C."/>
            <person name="Noirot C."/>
            <person name="O'Bleness M."/>
            <person name="Paule C.R."/>
            <person name="Poulain J."/>
            <person name="Prion F."/>
            <person name="Qin B."/>
            <person name="Qu C."/>
            <person name="Retzel E.F."/>
            <person name="Riddle C."/>
            <person name="Sallet E."/>
            <person name="Samain S."/>
            <person name="Samson N."/>
            <person name="Sanders I."/>
            <person name="Saurat O."/>
            <person name="Scarpelli C."/>
            <person name="Schiex T."/>
            <person name="Segurens B."/>
            <person name="Severin A.J."/>
            <person name="Sherrier D.J."/>
            <person name="Shi R."/>
            <person name="Sims S."/>
            <person name="Singer S.R."/>
            <person name="Sinharoy S."/>
            <person name="Sterck L."/>
            <person name="Viollet A."/>
            <person name="Wang B.B."/>
            <person name="Wang K."/>
            <person name="Wang M."/>
            <person name="Wang X."/>
            <person name="Warfsmann J."/>
            <person name="Weissenbach J."/>
            <person name="White D.D."/>
            <person name="White J.D."/>
            <person name="Wiley G.B."/>
            <person name="Wincker P."/>
            <person name="Xing Y."/>
            <person name="Yang L."/>
            <person name="Yao Z."/>
            <person name="Ying F."/>
            <person name="Zhai J."/>
            <person name="Zhou L."/>
            <person name="Zuber A."/>
            <person name="Denarie J."/>
            <person name="Dixon R.A."/>
            <person name="May G.D."/>
            <person name="Schwartz D.C."/>
            <person name="Rogers J."/>
            <person name="Quetier F."/>
            <person name="Town C.D."/>
            <person name="Roe B.A."/>
        </authorList>
    </citation>
    <scope>NUCLEOTIDE SEQUENCE [LARGE SCALE GENOMIC DNA]</scope>
    <source>
        <strain evidence="1">A17</strain>
        <strain evidence="2 3">cv. Jemalong A17</strain>
    </source>
</reference>
<evidence type="ECO:0000313" key="1">
    <source>
        <dbReference type="EMBL" id="KEH32757.1"/>
    </source>
</evidence>
<organism evidence="1 3">
    <name type="scientific">Medicago truncatula</name>
    <name type="common">Barrel medic</name>
    <name type="synonym">Medicago tribuloides</name>
    <dbReference type="NCBI Taxonomy" id="3880"/>
    <lineage>
        <taxon>Eukaryota</taxon>
        <taxon>Viridiplantae</taxon>
        <taxon>Streptophyta</taxon>
        <taxon>Embryophyta</taxon>
        <taxon>Tracheophyta</taxon>
        <taxon>Spermatophyta</taxon>
        <taxon>Magnoliopsida</taxon>
        <taxon>eudicotyledons</taxon>
        <taxon>Gunneridae</taxon>
        <taxon>Pentapetalae</taxon>
        <taxon>rosids</taxon>
        <taxon>fabids</taxon>
        <taxon>Fabales</taxon>
        <taxon>Fabaceae</taxon>
        <taxon>Papilionoideae</taxon>
        <taxon>50 kb inversion clade</taxon>
        <taxon>NPAAA clade</taxon>
        <taxon>Hologalegina</taxon>
        <taxon>IRL clade</taxon>
        <taxon>Trifolieae</taxon>
        <taxon>Medicago</taxon>
    </lineage>
</organism>
<reference evidence="1 3" key="2">
    <citation type="journal article" date="2014" name="BMC Genomics">
        <title>An improved genome release (version Mt4.0) for the model legume Medicago truncatula.</title>
        <authorList>
            <person name="Tang H."/>
            <person name="Krishnakumar V."/>
            <person name="Bidwell S."/>
            <person name="Rosen B."/>
            <person name="Chan A."/>
            <person name="Zhou S."/>
            <person name="Gentzbittel L."/>
            <person name="Childs K.L."/>
            <person name="Yandell M."/>
            <person name="Gundlach H."/>
            <person name="Mayer K.F."/>
            <person name="Schwartz D.C."/>
            <person name="Town C.D."/>
        </authorList>
    </citation>
    <scope>GENOME REANNOTATION</scope>
    <source>
        <strain evidence="1">A17</strain>
        <strain evidence="2 3">cv. Jemalong A17</strain>
    </source>
</reference>
<dbReference type="PANTHER" id="PTHR23274">
    <property type="entry name" value="DNA HELICASE-RELATED"/>
    <property type="match status" value="1"/>
</dbReference>
<evidence type="ECO:0000313" key="2">
    <source>
        <dbReference type="EnsemblPlants" id="KEH32757"/>
    </source>
</evidence>
<proteinExistence type="predicted"/>
<keyword evidence="1" id="KW-0378">Hydrolase</keyword>
<evidence type="ECO:0000313" key="3">
    <source>
        <dbReference type="Proteomes" id="UP000002051"/>
    </source>
</evidence>
<dbReference type="PANTHER" id="PTHR23274:SF33">
    <property type="entry name" value="ANIMAL RPA1 DOMAIN PROTEIN"/>
    <property type="match status" value="1"/>
</dbReference>
<reference evidence="2" key="3">
    <citation type="submission" date="2015-04" db="UniProtKB">
        <authorList>
            <consortium name="EnsemblPlants"/>
        </authorList>
    </citation>
    <scope>IDENTIFICATION</scope>
    <source>
        <strain evidence="2">cv. Jemalong A17</strain>
    </source>
</reference>
<sequence>MGRYVFEGKVISGSNIGDKVFIPRLSLSPSDVVIPFKFQRKQVPLAVSFAMTINKSQEQSLKHVGAYLPTHVFSHIQLYIAVLRVTSREGIKILIIDEDGEDTTVTSNVVYEEVFRNV</sequence>
<dbReference type="Proteomes" id="UP000002051">
    <property type="component" value="Chromosome 4"/>
</dbReference>
<dbReference type="GO" id="GO:0004386">
    <property type="term" value="F:helicase activity"/>
    <property type="evidence" value="ECO:0007669"/>
    <property type="project" value="UniProtKB-KW"/>
</dbReference>